<keyword evidence="16" id="KW-1185">Reference proteome</keyword>
<name>A0A9E9C7E8_9CYAN</name>
<evidence type="ECO:0000256" key="8">
    <source>
        <dbReference type="ARBA" id="ARBA00022968"/>
    </source>
</evidence>
<accession>A0A9E9C7E8</accession>
<dbReference type="EMBL" id="CP113797">
    <property type="protein sequence ID" value="WAL59163.1"/>
    <property type="molecule type" value="Genomic_DNA"/>
</dbReference>
<keyword evidence="5" id="KW-0812">Transmembrane</keyword>
<evidence type="ECO:0000256" key="13">
    <source>
        <dbReference type="ARBA" id="ARBA00023180"/>
    </source>
</evidence>
<evidence type="ECO:0000256" key="2">
    <source>
        <dbReference type="ARBA" id="ARBA00004648"/>
    </source>
</evidence>
<evidence type="ECO:0000256" key="3">
    <source>
        <dbReference type="ARBA" id="ARBA00022676"/>
    </source>
</evidence>
<organism evidence="15 16">
    <name type="scientific">Thermocoleostomius sinensis A174</name>
    <dbReference type="NCBI Taxonomy" id="2016057"/>
    <lineage>
        <taxon>Bacteria</taxon>
        <taxon>Bacillati</taxon>
        <taxon>Cyanobacteriota</taxon>
        <taxon>Cyanophyceae</taxon>
        <taxon>Oculatellales</taxon>
        <taxon>Oculatellaceae</taxon>
        <taxon>Thermocoleostomius</taxon>
    </lineage>
</organism>
<evidence type="ECO:0000313" key="15">
    <source>
        <dbReference type="EMBL" id="WAL59163.1"/>
    </source>
</evidence>
<keyword evidence="4" id="KW-0808">Transferase</keyword>
<dbReference type="GO" id="GO:0016020">
    <property type="term" value="C:membrane"/>
    <property type="evidence" value="ECO:0007669"/>
    <property type="project" value="InterPro"/>
</dbReference>
<evidence type="ECO:0000256" key="11">
    <source>
        <dbReference type="ARBA" id="ARBA00023136"/>
    </source>
</evidence>
<keyword evidence="6" id="KW-0479">Metal-binding</keyword>
<dbReference type="PANTHER" id="PTHR46025">
    <property type="entry name" value="XYLOSYLTRANSFERASE OXT"/>
    <property type="match status" value="1"/>
</dbReference>
<dbReference type="GO" id="GO:0030158">
    <property type="term" value="F:protein xylosyltransferase activity"/>
    <property type="evidence" value="ECO:0007669"/>
    <property type="project" value="InterPro"/>
</dbReference>
<keyword evidence="3" id="KW-0328">Glycosyltransferase</keyword>
<sequence>MNQILYLIASHTNPDQVLRLVQTIQANSANAYVLIHHDVAGSTLDDSVFKAMERVHFLERSIPVQWGEFSLVEMELYCIDWLFANSIQFDWLIFLSGQDYPIQPFSDIEQFLSTTEYDGFMEYFLATEPPQASTQRRLRWKHDTGFKRFFYHYFKLPLPSSLNSLLFWLGRINPLQFLFTLVVDRHGAKLGVRCKTPFNDTFQCYAGSQWHTLSYHCIKYIHEFVQQYPAIVNHYRHTLIPDESFFQTILLNQPSLKILNNNKRYIDWNGSKPETLKSQDFDRLIDSDCHFARKLDLTADTQLFDRLDQHIRNVSPTLINV</sequence>
<dbReference type="AlphaFoldDB" id="A0A9E9C7E8"/>
<dbReference type="GO" id="GO:0050650">
    <property type="term" value="P:chondroitin sulfate proteoglycan biosynthetic process"/>
    <property type="evidence" value="ECO:0007669"/>
    <property type="project" value="TreeGrafter"/>
</dbReference>
<keyword evidence="9" id="KW-1133">Transmembrane helix</keyword>
<dbReference type="KEGG" id="tsin:OXH18_18575"/>
<dbReference type="RefSeq" id="WP_268608796.1">
    <property type="nucleotide sequence ID" value="NZ_CP113797.1"/>
</dbReference>
<evidence type="ECO:0000256" key="12">
    <source>
        <dbReference type="ARBA" id="ARBA00023157"/>
    </source>
</evidence>
<keyword evidence="11" id="KW-0472">Membrane</keyword>
<evidence type="ECO:0000256" key="14">
    <source>
        <dbReference type="ARBA" id="ARBA00042865"/>
    </source>
</evidence>
<keyword evidence="7" id="KW-0256">Endoplasmic reticulum</keyword>
<keyword evidence="8" id="KW-0735">Signal-anchor</keyword>
<keyword evidence="12" id="KW-1015">Disulfide bond</keyword>
<proteinExistence type="predicted"/>
<evidence type="ECO:0000256" key="4">
    <source>
        <dbReference type="ARBA" id="ARBA00022679"/>
    </source>
</evidence>
<evidence type="ECO:0000256" key="10">
    <source>
        <dbReference type="ARBA" id="ARBA00023034"/>
    </source>
</evidence>
<dbReference type="GO" id="GO:0046872">
    <property type="term" value="F:metal ion binding"/>
    <property type="evidence" value="ECO:0007669"/>
    <property type="project" value="UniProtKB-KW"/>
</dbReference>
<evidence type="ECO:0000313" key="16">
    <source>
        <dbReference type="Proteomes" id="UP001163152"/>
    </source>
</evidence>
<evidence type="ECO:0000256" key="1">
    <source>
        <dbReference type="ARBA" id="ARBA00004323"/>
    </source>
</evidence>
<gene>
    <name evidence="15" type="ORF">OXH18_18575</name>
</gene>
<dbReference type="Pfam" id="PF02485">
    <property type="entry name" value="Branch"/>
    <property type="match status" value="1"/>
</dbReference>
<keyword evidence="13" id="KW-0325">Glycoprotein</keyword>
<evidence type="ECO:0000256" key="6">
    <source>
        <dbReference type="ARBA" id="ARBA00022723"/>
    </source>
</evidence>
<dbReference type="InterPro" id="IPR043538">
    <property type="entry name" value="XYLT"/>
</dbReference>
<keyword evidence="10" id="KW-0333">Golgi apparatus</keyword>
<protein>
    <recommendedName>
        <fullName evidence="14">Peptide O-xylosyltransferase</fullName>
    </recommendedName>
</protein>
<reference evidence="15" key="1">
    <citation type="submission" date="2022-12" db="EMBL/GenBank/DDBJ databases">
        <title>Polyphasic identification of a Novel Hot-Spring Cyanobacterium Ocullathermofonsia sinensis gen nov. sp. nov. and Genomic Insights on its Adaptations to the Thermal Habitat.</title>
        <authorList>
            <person name="Daroch M."/>
            <person name="Tang J."/>
            <person name="Jiang Y."/>
        </authorList>
    </citation>
    <scope>NUCLEOTIDE SEQUENCE</scope>
    <source>
        <strain evidence="15">PKUAC-SCTA174</strain>
    </source>
</reference>
<dbReference type="GO" id="GO:0015012">
    <property type="term" value="P:heparan sulfate proteoglycan biosynthetic process"/>
    <property type="evidence" value="ECO:0007669"/>
    <property type="project" value="TreeGrafter"/>
</dbReference>
<dbReference type="InterPro" id="IPR003406">
    <property type="entry name" value="Glyco_trans_14"/>
</dbReference>
<dbReference type="PANTHER" id="PTHR46025:SF3">
    <property type="entry name" value="XYLOSYLTRANSFERASE OXT"/>
    <property type="match status" value="1"/>
</dbReference>
<comment type="subcellular location">
    <subcellularLocation>
        <location evidence="2">Endoplasmic reticulum membrane</location>
        <topology evidence="2">Single-pass type II membrane protein</topology>
    </subcellularLocation>
    <subcellularLocation>
        <location evidence="1">Golgi apparatus membrane</location>
        <topology evidence="1">Single-pass type II membrane protein</topology>
    </subcellularLocation>
</comment>
<evidence type="ECO:0000256" key="5">
    <source>
        <dbReference type="ARBA" id="ARBA00022692"/>
    </source>
</evidence>
<dbReference type="Proteomes" id="UP001163152">
    <property type="component" value="Chromosome"/>
</dbReference>
<evidence type="ECO:0000256" key="7">
    <source>
        <dbReference type="ARBA" id="ARBA00022824"/>
    </source>
</evidence>
<evidence type="ECO:0000256" key="9">
    <source>
        <dbReference type="ARBA" id="ARBA00022989"/>
    </source>
</evidence>